<proteinExistence type="predicted"/>
<name>A0AAU2GRL2_9ACTN</name>
<dbReference type="EMBL" id="CP108253">
    <property type="protein sequence ID" value="WTU38390.1"/>
    <property type="molecule type" value="Genomic_DNA"/>
</dbReference>
<accession>A0AAU2GRL2</accession>
<evidence type="ECO:0008006" key="2">
    <source>
        <dbReference type="Google" id="ProtNLM"/>
    </source>
</evidence>
<reference evidence="1" key="1">
    <citation type="submission" date="2022-10" db="EMBL/GenBank/DDBJ databases">
        <title>The complete genomes of actinobacterial strains from the NBC collection.</title>
        <authorList>
            <person name="Joergensen T.S."/>
            <person name="Alvarez Arevalo M."/>
            <person name="Sterndorff E.B."/>
            <person name="Faurdal D."/>
            <person name="Vuksanovic O."/>
            <person name="Mourched A.-S."/>
            <person name="Charusanti P."/>
            <person name="Shaw S."/>
            <person name="Blin K."/>
            <person name="Weber T."/>
        </authorList>
    </citation>
    <scope>NUCLEOTIDE SEQUENCE</scope>
    <source>
        <strain evidence="1">NBC_00060</strain>
    </source>
</reference>
<evidence type="ECO:0000313" key="1">
    <source>
        <dbReference type="EMBL" id="WTU38390.1"/>
    </source>
</evidence>
<protein>
    <recommendedName>
        <fullName evidence="2">Transcriptional regulator</fullName>
    </recommendedName>
</protein>
<sequence>MMQHPLAALRASAGITHPAYARLVADTHAELGYGPMAARREKVSRWESGGTVPELTAQLAIAHIHQVPEHEVRRLGWPHWLHLAAGDSALLTRPWDHSGAIEALRAEVQRADRHGPSHLALSGPFVHALAEQWRTAAKRSTPARATGAHRTLAGTTEWARARVEGLGRMTRTVSPAVLYPAARSDLSLLTTFLSGASYDSRTSGPLFLLAARVASLCAGLAISLGETAGAERHYLVAARAAMVAGKPEISAAYLAGVAYTHLLEGKPQDALCLIDAAQSALHRPGHHVAAILHLLGARAHALLGEAASCARSLDRAGAALAALATGHRGKPCPLQVVEMHLAAGEVAAAAQGAGPAVSLCDVSAKVIRRYEERFAAHSTGADGEKTYGRLVARR</sequence>
<organism evidence="1">
    <name type="scientific">Streptomyces sp. NBC_00060</name>
    <dbReference type="NCBI Taxonomy" id="2975636"/>
    <lineage>
        <taxon>Bacteria</taxon>
        <taxon>Bacillati</taxon>
        <taxon>Actinomycetota</taxon>
        <taxon>Actinomycetes</taxon>
        <taxon>Kitasatosporales</taxon>
        <taxon>Streptomycetaceae</taxon>
        <taxon>Streptomyces</taxon>
    </lineage>
</organism>
<gene>
    <name evidence="1" type="ORF">OHV25_01860</name>
</gene>
<dbReference type="AlphaFoldDB" id="A0AAU2GRL2"/>